<proteinExistence type="predicted"/>
<reference evidence="1 2" key="1">
    <citation type="journal article" date="2019" name="Microorganisms">
        <title>Paenibacillus lutrae sp. nov., A Chitinolytic Species Isolated from A River Otter in Castril Natural Park, Granada, Spain.</title>
        <authorList>
            <person name="Rodriguez M."/>
            <person name="Reina J.C."/>
            <person name="Bejar V."/>
            <person name="Llamas I."/>
        </authorList>
    </citation>
    <scope>NUCLEOTIDE SEQUENCE [LARGE SCALE GENOMIC DNA]</scope>
    <source>
        <strain evidence="1 2">N10</strain>
    </source>
</reference>
<protein>
    <submittedName>
        <fullName evidence="1">Uncharacterized protein</fullName>
    </submittedName>
</protein>
<dbReference type="OrthoDB" id="2988996at2"/>
<gene>
    <name evidence="1" type="ORF">EDM21_13000</name>
</gene>
<evidence type="ECO:0000313" key="2">
    <source>
        <dbReference type="Proteomes" id="UP000490800"/>
    </source>
</evidence>
<accession>A0A7X3FIS9</accession>
<comment type="caution">
    <text evidence="1">The sequence shown here is derived from an EMBL/GenBank/DDBJ whole genome shotgun (WGS) entry which is preliminary data.</text>
</comment>
<dbReference type="RefSeq" id="WP_157336199.1">
    <property type="nucleotide sequence ID" value="NZ_RHLK01000006.1"/>
</dbReference>
<dbReference type="AlphaFoldDB" id="A0A7X3FIS9"/>
<keyword evidence="2" id="KW-1185">Reference proteome</keyword>
<organism evidence="1 2">
    <name type="scientific">Paenibacillus lutrae</name>
    <dbReference type="NCBI Taxonomy" id="2078573"/>
    <lineage>
        <taxon>Bacteria</taxon>
        <taxon>Bacillati</taxon>
        <taxon>Bacillota</taxon>
        <taxon>Bacilli</taxon>
        <taxon>Bacillales</taxon>
        <taxon>Paenibacillaceae</taxon>
        <taxon>Paenibacillus</taxon>
    </lineage>
</organism>
<name>A0A7X3FIS9_9BACL</name>
<dbReference type="Proteomes" id="UP000490800">
    <property type="component" value="Unassembled WGS sequence"/>
</dbReference>
<dbReference type="EMBL" id="RHLK01000006">
    <property type="protein sequence ID" value="MVP00431.1"/>
    <property type="molecule type" value="Genomic_DNA"/>
</dbReference>
<evidence type="ECO:0000313" key="1">
    <source>
        <dbReference type="EMBL" id="MVP00431.1"/>
    </source>
</evidence>
<sequence>MRSPLRNELSRIWVDDHLDLYNMASLLGDRAWQEHILAALAEREEHVQRYYLETIRRELWQKFDAINQKMLDLFEELKMTEDSHKQEQLREQMWELKTMRVEITRKINSYS</sequence>